<name>A0AAD8RAI6_LOLMU</name>
<dbReference type="PANTHER" id="PTHR31973:SF184">
    <property type="entry name" value="OS02G0685500 PROTEIN"/>
    <property type="match status" value="1"/>
</dbReference>
<feature type="compositionally biased region" description="Acidic residues" evidence="1">
    <location>
        <begin position="253"/>
        <end position="267"/>
    </location>
</feature>
<feature type="region of interest" description="Disordered" evidence="1">
    <location>
        <begin position="247"/>
        <end position="268"/>
    </location>
</feature>
<evidence type="ECO:0000256" key="1">
    <source>
        <dbReference type="SAM" id="MobiDB-lite"/>
    </source>
</evidence>
<keyword evidence="3" id="KW-1185">Reference proteome</keyword>
<feature type="region of interest" description="Disordered" evidence="1">
    <location>
        <begin position="1"/>
        <end position="28"/>
    </location>
</feature>
<accession>A0AAD8RAI6</accession>
<evidence type="ECO:0008006" key="4">
    <source>
        <dbReference type="Google" id="ProtNLM"/>
    </source>
</evidence>
<evidence type="ECO:0000313" key="3">
    <source>
        <dbReference type="Proteomes" id="UP001231189"/>
    </source>
</evidence>
<feature type="compositionally biased region" description="Polar residues" evidence="1">
    <location>
        <begin position="1"/>
        <end position="11"/>
    </location>
</feature>
<dbReference type="EMBL" id="JAUUTY010000006">
    <property type="protein sequence ID" value="KAK1617036.1"/>
    <property type="molecule type" value="Genomic_DNA"/>
</dbReference>
<reference evidence="2" key="1">
    <citation type="submission" date="2023-07" db="EMBL/GenBank/DDBJ databases">
        <title>A chromosome-level genome assembly of Lolium multiflorum.</title>
        <authorList>
            <person name="Chen Y."/>
            <person name="Copetti D."/>
            <person name="Kolliker R."/>
            <person name="Studer B."/>
        </authorList>
    </citation>
    <scope>NUCLEOTIDE SEQUENCE</scope>
    <source>
        <strain evidence="2">02402/16</strain>
        <tissue evidence="2">Leaf</tissue>
    </source>
</reference>
<organism evidence="2 3">
    <name type="scientific">Lolium multiflorum</name>
    <name type="common">Italian ryegrass</name>
    <name type="synonym">Lolium perenne subsp. multiflorum</name>
    <dbReference type="NCBI Taxonomy" id="4521"/>
    <lineage>
        <taxon>Eukaryota</taxon>
        <taxon>Viridiplantae</taxon>
        <taxon>Streptophyta</taxon>
        <taxon>Embryophyta</taxon>
        <taxon>Tracheophyta</taxon>
        <taxon>Spermatophyta</taxon>
        <taxon>Magnoliopsida</taxon>
        <taxon>Liliopsida</taxon>
        <taxon>Poales</taxon>
        <taxon>Poaceae</taxon>
        <taxon>BOP clade</taxon>
        <taxon>Pooideae</taxon>
        <taxon>Poodae</taxon>
        <taxon>Poeae</taxon>
        <taxon>Poeae Chloroplast Group 2 (Poeae type)</taxon>
        <taxon>Loliodinae</taxon>
        <taxon>Loliinae</taxon>
        <taxon>Lolium</taxon>
    </lineage>
</organism>
<evidence type="ECO:0000313" key="2">
    <source>
        <dbReference type="EMBL" id="KAK1617036.1"/>
    </source>
</evidence>
<dbReference type="AlphaFoldDB" id="A0AAD8RAI6"/>
<dbReference type="Proteomes" id="UP001231189">
    <property type="component" value="Unassembled WGS sequence"/>
</dbReference>
<sequence>MKLCSTGNTGVSAEDHEQQRWRQRTDGDGLRCHGGVWAERAGVAMAGVELAESKTATKLATAGFRQGGARTTGEGDVGSETEVDLVFDLSPSFAEVIAQVRVELNWNEPNDGVKLEGRHNVGFGMHTRWKAMRINSEQRWHVYKETVAESQDKALELFATKTIDARIELDLNRRSSPVQARSPPPMSQEEATQSPIVQSPIAQEPPLEKEYDEHDDGDNGFGMNDNNVGDWDKYLTQEEMDHSIPYSRCYASDSDDDGPDEELDEDGLTAKEAERAEIFKKVTGRDIRIPLFRDVSLVDGAMVDGGKSLLLGARPISKRYVDGRTAMISKGLTFDTLLEMKVWLKEFSIKHHRPYIIVHLDLKKRYTLKCVDKRYPWVVRARPFKKGPSWHITSCVATHMCRGPKLDGKDAQPDHCQLTSEFIAYKLSAKISSLTIMSIRSVQDTVKSRFDYGVKYGKAWKAKQAAFKMLYDDWEEAYNRVPRLLLAMAATHPSMVHVVDLLVPK</sequence>
<feature type="compositionally biased region" description="Polar residues" evidence="1">
    <location>
        <begin position="189"/>
        <end position="199"/>
    </location>
</feature>
<comment type="caution">
    <text evidence="2">The sequence shown here is derived from an EMBL/GenBank/DDBJ whole genome shotgun (WGS) entry which is preliminary data.</text>
</comment>
<protein>
    <recommendedName>
        <fullName evidence="4">Transposase MuDR plant domain-containing protein</fullName>
    </recommendedName>
</protein>
<feature type="region of interest" description="Disordered" evidence="1">
    <location>
        <begin position="174"/>
        <end position="199"/>
    </location>
</feature>
<feature type="compositionally biased region" description="Basic and acidic residues" evidence="1">
    <location>
        <begin position="13"/>
        <end position="28"/>
    </location>
</feature>
<dbReference type="PANTHER" id="PTHR31973">
    <property type="entry name" value="POLYPROTEIN, PUTATIVE-RELATED"/>
    <property type="match status" value="1"/>
</dbReference>
<proteinExistence type="predicted"/>
<gene>
    <name evidence="2" type="ORF">QYE76_022553</name>
</gene>